<dbReference type="AlphaFoldDB" id="A0A383B3S0"/>
<feature type="non-terminal residue" evidence="1">
    <location>
        <position position="134"/>
    </location>
</feature>
<sequence length="134" mass="15482">MNKRLIIDSQLAAQDPAALFYQDWSWPVAQSTYDRLVTDVIEWFDELHSEISDSDRLLAAFLLVKADLLKDLSYYLVGWIDVVAALENGSELIFRPDQYIYADLVSNRFTNRIPTQYYRSDKASGLKVAIRSRL</sequence>
<accession>A0A383B3S0</accession>
<proteinExistence type="predicted"/>
<name>A0A383B3S0_9ZZZZ</name>
<gene>
    <name evidence="1" type="ORF">METZ01_LOCUS467395</name>
</gene>
<reference evidence="1" key="1">
    <citation type="submission" date="2018-05" db="EMBL/GenBank/DDBJ databases">
        <authorList>
            <person name="Lanie J.A."/>
            <person name="Ng W.-L."/>
            <person name="Kazmierczak K.M."/>
            <person name="Andrzejewski T.M."/>
            <person name="Davidsen T.M."/>
            <person name="Wayne K.J."/>
            <person name="Tettelin H."/>
            <person name="Glass J.I."/>
            <person name="Rusch D."/>
            <person name="Podicherti R."/>
            <person name="Tsui H.-C.T."/>
            <person name="Winkler M.E."/>
        </authorList>
    </citation>
    <scope>NUCLEOTIDE SEQUENCE</scope>
</reference>
<organism evidence="1">
    <name type="scientific">marine metagenome</name>
    <dbReference type="NCBI Taxonomy" id="408172"/>
    <lineage>
        <taxon>unclassified sequences</taxon>
        <taxon>metagenomes</taxon>
        <taxon>ecological metagenomes</taxon>
    </lineage>
</organism>
<protein>
    <submittedName>
        <fullName evidence="1">Uncharacterized protein</fullName>
    </submittedName>
</protein>
<evidence type="ECO:0000313" key="1">
    <source>
        <dbReference type="EMBL" id="SVE14541.1"/>
    </source>
</evidence>
<dbReference type="EMBL" id="UINC01197186">
    <property type="protein sequence ID" value="SVE14541.1"/>
    <property type="molecule type" value="Genomic_DNA"/>
</dbReference>